<dbReference type="Proteomes" id="UP000178198">
    <property type="component" value="Chromosome"/>
</dbReference>
<keyword evidence="1" id="KW-0812">Transmembrane</keyword>
<name>A0A1D9PBI3_9FLAO</name>
<protein>
    <submittedName>
        <fullName evidence="2">Uncharacterized protein</fullName>
    </submittedName>
</protein>
<evidence type="ECO:0000313" key="2">
    <source>
        <dbReference type="EMBL" id="AOZ99929.1"/>
    </source>
</evidence>
<proteinExistence type="predicted"/>
<accession>A0A1D9PBI3</accession>
<dbReference type="KEGG" id="fcm:BIW12_11110"/>
<gene>
    <name evidence="2" type="ORF">BIW12_11110</name>
</gene>
<dbReference type="EMBL" id="CP017774">
    <property type="protein sequence ID" value="AOZ99929.1"/>
    <property type="molecule type" value="Genomic_DNA"/>
</dbReference>
<reference evidence="2 3" key="1">
    <citation type="submission" date="2016-10" db="EMBL/GenBank/DDBJ databases">
        <title>Complete Genome Sequence of Flavobacterium sp. PK15.</title>
        <authorList>
            <person name="Ekwe A."/>
            <person name="Kim S.B."/>
        </authorList>
    </citation>
    <scope>NUCLEOTIDE SEQUENCE [LARGE SCALE GENOMIC DNA]</scope>
    <source>
        <strain evidence="2 3">PK15</strain>
    </source>
</reference>
<dbReference type="RefSeq" id="WP_071185170.1">
    <property type="nucleotide sequence ID" value="NZ_CP017774.1"/>
</dbReference>
<sequence>MREFNTKEKLIIKQIANIDVSSMATCSKFLQDNFFTKDTKKALIVNHTTKDILFYIEPNLYNDINEIRKSNYELFELLVLLKYLKENRYISLITTKQPVSSFEALYSEFDSSISQNGNQLILNTNGDYLLTNQPDLIKDSNNQIILKGGLLNEYYDLINDTVFGLIFPSQELIQLVKHNFKSKEDRKHRQNICAAWFGIVIALILGLLGIWNPLENDSEVKTKQSIQILNKLDTIKNNSLKSSSYLNEINTRLKKQYTQKKKP</sequence>
<keyword evidence="1" id="KW-1133">Transmembrane helix</keyword>
<keyword evidence="1" id="KW-0472">Membrane</keyword>
<dbReference type="OrthoDB" id="9798192at2"/>
<evidence type="ECO:0000313" key="3">
    <source>
        <dbReference type="Proteomes" id="UP000178198"/>
    </source>
</evidence>
<evidence type="ECO:0000256" key="1">
    <source>
        <dbReference type="SAM" id="Phobius"/>
    </source>
</evidence>
<keyword evidence="3" id="KW-1185">Reference proteome</keyword>
<dbReference type="AlphaFoldDB" id="A0A1D9PBI3"/>
<feature type="transmembrane region" description="Helical" evidence="1">
    <location>
        <begin position="191"/>
        <end position="211"/>
    </location>
</feature>
<organism evidence="2 3">
    <name type="scientific">Flavobacterium commune</name>
    <dbReference type="NCBI Taxonomy" id="1306519"/>
    <lineage>
        <taxon>Bacteria</taxon>
        <taxon>Pseudomonadati</taxon>
        <taxon>Bacteroidota</taxon>
        <taxon>Flavobacteriia</taxon>
        <taxon>Flavobacteriales</taxon>
        <taxon>Flavobacteriaceae</taxon>
        <taxon>Flavobacterium</taxon>
    </lineage>
</organism>